<dbReference type="AlphaFoldDB" id="A0A1H1U633"/>
<feature type="transmembrane region" description="Helical" evidence="1">
    <location>
        <begin position="62"/>
        <end position="79"/>
    </location>
</feature>
<evidence type="ECO:0000256" key="1">
    <source>
        <dbReference type="SAM" id="Phobius"/>
    </source>
</evidence>
<dbReference type="STRING" id="630515.SAMN04489812_2653"/>
<name>A0A1H1U633_9ACTN</name>
<dbReference type="Proteomes" id="UP000199103">
    <property type="component" value="Chromosome I"/>
</dbReference>
<gene>
    <name evidence="2" type="ORF">SAMN04489812_2653</name>
</gene>
<evidence type="ECO:0000313" key="3">
    <source>
        <dbReference type="Proteomes" id="UP000199103"/>
    </source>
</evidence>
<keyword evidence="1" id="KW-1133">Transmembrane helix</keyword>
<feature type="transmembrane region" description="Helical" evidence="1">
    <location>
        <begin position="35"/>
        <end position="56"/>
    </location>
</feature>
<keyword evidence="1" id="KW-0812">Transmembrane</keyword>
<proteinExistence type="predicted"/>
<accession>A0A1H1U633</accession>
<dbReference type="EMBL" id="LT629772">
    <property type="protein sequence ID" value="SDS67904.1"/>
    <property type="molecule type" value="Genomic_DNA"/>
</dbReference>
<protein>
    <submittedName>
        <fullName evidence="2">Uncharacterized protein</fullName>
    </submittedName>
</protein>
<organism evidence="2 3">
    <name type="scientific">Microlunatus soli</name>
    <dbReference type="NCBI Taxonomy" id="630515"/>
    <lineage>
        <taxon>Bacteria</taxon>
        <taxon>Bacillati</taxon>
        <taxon>Actinomycetota</taxon>
        <taxon>Actinomycetes</taxon>
        <taxon>Propionibacteriales</taxon>
        <taxon>Propionibacteriaceae</taxon>
        <taxon>Microlunatus</taxon>
    </lineage>
</organism>
<dbReference type="RefSeq" id="WP_091525475.1">
    <property type="nucleotide sequence ID" value="NZ_LT629772.1"/>
</dbReference>
<keyword evidence="1" id="KW-0472">Membrane</keyword>
<sequence>MAKQELPHPRARPQTRPERVAAAERARSMGVAERIFDVMMMILFAILGAILIVLGAMLSSTLSVIGGVVVLASVVPLWLGAGGPGRRARKLGWYPVAVAMVIIGLVLWVNPWA</sequence>
<reference evidence="2 3" key="1">
    <citation type="submission" date="2016-10" db="EMBL/GenBank/DDBJ databases">
        <authorList>
            <person name="de Groot N.N."/>
        </authorList>
    </citation>
    <scope>NUCLEOTIDE SEQUENCE [LARGE SCALE GENOMIC DNA]</scope>
    <source>
        <strain evidence="2 3">DSM 21800</strain>
    </source>
</reference>
<keyword evidence="3" id="KW-1185">Reference proteome</keyword>
<evidence type="ECO:0000313" key="2">
    <source>
        <dbReference type="EMBL" id="SDS67904.1"/>
    </source>
</evidence>
<feature type="transmembrane region" description="Helical" evidence="1">
    <location>
        <begin position="91"/>
        <end position="109"/>
    </location>
</feature>